<feature type="region of interest" description="Disordered" evidence="1">
    <location>
        <begin position="921"/>
        <end position="947"/>
    </location>
</feature>
<feature type="compositionally biased region" description="Polar residues" evidence="1">
    <location>
        <begin position="711"/>
        <end position="722"/>
    </location>
</feature>
<dbReference type="Proteomes" id="UP001085076">
    <property type="component" value="Miscellaneous, Linkage group lg03"/>
</dbReference>
<feature type="region of interest" description="Disordered" evidence="1">
    <location>
        <begin position="1030"/>
        <end position="1070"/>
    </location>
</feature>
<feature type="region of interest" description="Disordered" evidence="1">
    <location>
        <begin position="695"/>
        <end position="724"/>
    </location>
</feature>
<feature type="region of interest" description="Disordered" evidence="1">
    <location>
        <begin position="1"/>
        <end position="39"/>
    </location>
</feature>
<reference evidence="2" key="1">
    <citation type="submission" date="2021-03" db="EMBL/GenBank/DDBJ databases">
        <authorList>
            <person name="Li Z."/>
            <person name="Yang C."/>
        </authorList>
    </citation>
    <scope>NUCLEOTIDE SEQUENCE</scope>
    <source>
        <strain evidence="2">Dzin_1.0</strain>
        <tissue evidence="2">Leaf</tissue>
    </source>
</reference>
<name>A0A9D5CPD5_9LILI</name>
<feature type="compositionally biased region" description="Polar residues" evidence="1">
    <location>
        <begin position="927"/>
        <end position="947"/>
    </location>
</feature>
<gene>
    <name evidence="2" type="ORF">J5N97_012243</name>
</gene>
<evidence type="ECO:0000313" key="3">
    <source>
        <dbReference type="Proteomes" id="UP001085076"/>
    </source>
</evidence>
<comment type="caution">
    <text evidence="2">The sequence shown here is derived from an EMBL/GenBank/DDBJ whole genome shotgun (WGS) entry which is preliminary data.</text>
</comment>
<feature type="compositionally biased region" description="Polar residues" evidence="1">
    <location>
        <begin position="76"/>
        <end position="90"/>
    </location>
</feature>
<feature type="compositionally biased region" description="Polar residues" evidence="1">
    <location>
        <begin position="416"/>
        <end position="436"/>
    </location>
</feature>
<feature type="region of interest" description="Disordered" evidence="1">
    <location>
        <begin position="1095"/>
        <end position="1115"/>
    </location>
</feature>
<feature type="compositionally biased region" description="Low complexity" evidence="1">
    <location>
        <begin position="1"/>
        <end position="13"/>
    </location>
</feature>
<organism evidence="2 3">
    <name type="scientific">Dioscorea zingiberensis</name>
    <dbReference type="NCBI Taxonomy" id="325984"/>
    <lineage>
        <taxon>Eukaryota</taxon>
        <taxon>Viridiplantae</taxon>
        <taxon>Streptophyta</taxon>
        <taxon>Embryophyta</taxon>
        <taxon>Tracheophyta</taxon>
        <taxon>Spermatophyta</taxon>
        <taxon>Magnoliopsida</taxon>
        <taxon>Liliopsida</taxon>
        <taxon>Dioscoreales</taxon>
        <taxon>Dioscoreaceae</taxon>
        <taxon>Dioscorea</taxon>
    </lineage>
</organism>
<dbReference type="OrthoDB" id="10601937at2759"/>
<sequence length="1115" mass="123370">MAAEAPTGAATPPDADETSTSPLQPTGDQIAVEPPPSGDIQLTLALDCAAALPADADEPVVRTGAPRPLDRRHEIQNGTGIPASSKSTVEPFSSQSYAVVTSEPGCVEKHDYHTEKAQETILIPDATETMIECEVGVKSLDDGSYGFGMSNIPSSSNPKSQPDDSQDVAIETAGLQSAVTQVHIENGSGLLTSPNSTVEPFSSPSYVAVSSESSCAEKHDYHSGKDLEILIPDATDTRVVCEVGVKSSDDRSYGSGMSRIPLPSNPKSLPNDIVDATFEIGGLKSAVIEVQIENGPSVTTPDTFGNPLKKSLSGGAVSSKPNDPAENDNHTENAQATPVDIVFPVGTETRIRCKEGYQSPELPDGITMATEEPVSSVPPPPMASEDPVSSVPPPPASKASTSSCSMSPHPSSPTTLIESTQHLPSLSCAGQTSSHSDAAPSRETLNAVEESQSAFNSKDHVPLQDYDPVDDSFPTATVQRGKYTGLNFMAAQYPPFQASQIIRSRVQDYCPNDASFQFPHCRQGGRYQGQTKNSSAADLNTKLPQHKGQDYGREVNSMPWLFGDQYPQEEYNGSRSDRVGNRWQRYYAVDDRTDSNLWPHGGQYQGPDHQSSNTNSGDVSQPFEARHQDYRREMNVLDDIAQPHRAGYHKGQDYGQEVNNIPWLFNDQYPQEEYNGSRSDRVGNRWQRYYPVDDRTDGNLWPHGGQYPGSDHQSSNTNSGDVSQPFEARHQDYQREMNGLDDMAQSRRAGYHKGQDYGREVNTMPWLFDDQYPQEEYNGSRSDRVGNRWQRYYPVDDRTDGNLWPHGGQYQGPDHQSSNTNLGDVSQPFEARHQDYRREMNVLDDMAQPRRAGYQRQTYLHDEIYLGEVPQPYGGHYQRQEYRPEGNDFPLMPQSCRGPYQGHVDCLRNNNIDRMPPQQMARYQERGSWSSNDADVQRSQQGPDNCINNASIQKKEASLWMNQYQRPEFAEFTFHDACPTDHELESLHPKPQLGEFKGEGYRNVDFQTDVHERQESCTPNYYVNHDLQSQEDQCSAAESASKDENLSDAPQLTGRYGTTEEKSSSQGHHEVACESGNIVCDNIIIGPNSSKVVVGERNQAGRRSSGRITGNRILR</sequence>
<accession>A0A9D5CPD5</accession>
<feature type="region of interest" description="Disordered" evidence="1">
    <location>
        <begin position="296"/>
        <end position="470"/>
    </location>
</feature>
<keyword evidence="3" id="KW-1185">Reference proteome</keyword>
<evidence type="ECO:0000313" key="2">
    <source>
        <dbReference type="EMBL" id="KAJ0976769.1"/>
    </source>
</evidence>
<dbReference type="AlphaFoldDB" id="A0A9D5CPD5"/>
<protein>
    <submittedName>
        <fullName evidence="2">Uncharacterized protein</fullName>
    </submittedName>
</protein>
<reference evidence="2" key="2">
    <citation type="journal article" date="2022" name="Hortic Res">
        <title>The genome of Dioscorea zingiberensis sheds light on the biosynthesis, origin and evolution of the medicinally important diosgenin saponins.</title>
        <authorList>
            <person name="Li Y."/>
            <person name="Tan C."/>
            <person name="Li Z."/>
            <person name="Guo J."/>
            <person name="Li S."/>
            <person name="Chen X."/>
            <person name="Wang C."/>
            <person name="Dai X."/>
            <person name="Yang H."/>
            <person name="Song W."/>
            <person name="Hou L."/>
            <person name="Xu J."/>
            <person name="Tong Z."/>
            <person name="Xu A."/>
            <person name="Yuan X."/>
            <person name="Wang W."/>
            <person name="Yang Q."/>
            <person name="Chen L."/>
            <person name="Sun Z."/>
            <person name="Wang K."/>
            <person name="Pan B."/>
            <person name="Chen J."/>
            <person name="Bao Y."/>
            <person name="Liu F."/>
            <person name="Qi X."/>
            <person name="Gang D.R."/>
            <person name="Wen J."/>
            <person name="Li J."/>
        </authorList>
    </citation>
    <scope>NUCLEOTIDE SEQUENCE</scope>
    <source>
        <strain evidence="2">Dzin_1.0</strain>
    </source>
</reference>
<dbReference type="EMBL" id="JAGGNH010000003">
    <property type="protein sequence ID" value="KAJ0976769.1"/>
    <property type="molecule type" value="Genomic_DNA"/>
</dbReference>
<feature type="region of interest" description="Disordered" evidence="1">
    <location>
        <begin position="800"/>
        <end position="820"/>
    </location>
</feature>
<proteinExistence type="predicted"/>
<feature type="compositionally biased region" description="Basic and acidic residues" evidence="1">
    <location>
        <begin position="1058"/>
        <end position="1070"/>
    </location>
</feature>
<feature type="region of interest" description="Disordered" evidence="1">
    <location>
        <begin position="594"/>
        <end position="621"/>
    </location>
</feature>
<evidence type="ECO:0000256" key="1">
    <source>
        <dbReference type="SAM" id="MobiDB-lite"/>
    </source>
</evidence>
<feature type="compositionally biased region" description="Polar residues" evidence="1">
    <location>
        <begin position="608"/>
        <end position="619"/>
    </location>
</feature>
<feature type="compositionally biased region" description="Low complexity" evidence="1">
    <location>
        <begin position="397"/>
        <end position="415"/>
    </location>
</feature>
<feature type="region of interest" description="Disordered" evidence="1">
    <location>
        <begin position="56"/>
        <end position="90"/>
    </location>
</feature>